<proteinExistence type="predicted"/>
<reference evidence="2" key="1">
    <citation type="submission" date="2020-06" db="EMBL/GenBank/DDBJ databases">
        <title>Draft genome of Bugula neritina, a colonial animal packing powerful symbionts and potential medicines.</title>
        <authorList>
            <person name="Rayko M."/>
        </authorList>
    </citation>
    <scope>NUCLEOTIDE SEQUENCE [LARGE SCALE GENOMIC DNA]</scope>
    <source>
        <strain evidence="2">Kwan_BN1</strain>
    </source>
</reference>
<dbReference type="SUPFAM" id="SSF48371">
    <property type="entry name" value="ARM repeat"/>
    <property type="match status" value="1"/>
</dbReference>
<evidence type="ECO:0000313" key="2">
    <source>
        <dbReference type="EMBL" id="KAF6027580.1"/>
    </source>
</evidence>
<evidence type="ECO:0000313" key="3">
    <source>
        <dbReference type="Proteomes" id="UP000593567"/>
    </source>
</evidence>
<dbReference type="Pfam" id="PF02854">
    <property type="entry name" value="MIF4G"/>
    <property type="match status" value="1"/>
</dbReference>
<dbReference type="EMBL" id="VXIV02002067">
    <property type="protein sequence ID" value="KAF6027580.1"/>
    <property type="molecule type" value="Genomic_DNA"/>
</dbReference>
<dbReference type="InterPro" id="IPR016024">
    <property type="entry name" value="ARM-type_fold"/>
</dbReference>
<dbReference type="OrthoDB" id="514777at2759"/>
<gene>
    <name evidence="2" type="ORF">EB796_014101</name>
</gene>
<dbReference type="InterPro" id="IPR003890">
    <property type="entry name" value="MIF4G-like_typ-3"/>
</dbReference>
<dbReference type="GO" id="GO:0003723">
    <property type="term" value="F:RNA binding"/>
    <property type="evidence" value="ECO:0007669"/>
    <property type="project" value="InterPro"/>
</dbReference>
<evidence type="ECO:0000259" key="1">
    <source>
        <dbReference type="Pfam" id="PF02854"/>
    </source>
</evidence>
<dbReference type="Gene3D" id="1.25.40.180">
    <property type="match status" value="1"/>
</dbReference>
<dbReference type="Proteomes" id="UP000593567">
    <property type="component" value="Unassembled WGS sequence"/>
</dbReference>
<sequence length="240" mass="26621">MEDRAMLMTKSAKESLALRVTDVKRELLQIDLRDLRQKAKGRFRFVGELFNIGMIDPNSIHLCAASILNSDSSDKYECLAVLLETSGRQLDIPTDKIAVVVTTEIVLALQKPAAPELLIAVMSKTVVTTAVTVTLLLTANVSALRPAGRAVEMITALPAAAASVKEEWTQITQWMISLNLQTSLVEELNMEKLRWRSEILTDYMDSHTKEEHALIALEELVEDSTLNNSRGQSYLLELGP</sequence>
<organism evidence="2 3">
    <name type="scientific">Bugula neritina</name>
    <name type="common">Brown bryozoan</name>
    <name type="synonym">Sertularia neritina</name>
    <dbReference type="NCBI Taxonomy" id="10212"/>
    <lineage>
        <taxon>Eukaryota</taxon>
        <taxon>Metazoa</taxon>
        <taxon>Spiralia</taxon>
        <taxon>Lophotrochozoa</taxon>
        <taxon>Bryozoa</taxon>
        <taxon>Gymnolaemata</taxon>
        <taxon>Cheilostomatida</taxon>
        <taxon>Flustrina</taxon>
        <taxon>Buguloidea</taxon>
        <taxon>Bugulidae</taxon>
        <taxon>Bugula</taxon>
    </lineage>
</organism>
<keyword evidence="3" id="KW-1185">Reference proteome</keyword>
<name>A0A7J7JMP0_BUGNE</name>
<dbReference type="AlphaFoldDB" id="A0A7J7JMP0"/>
<comment type="caution">
    <text evidence="2">The sequence shown here is derived from an EMBL/GenBank/DDBJ whole genome shotgun (WGS) entry which is preliminary data.</text>
</comment>
<protein>
    <recommendedName>
        <fullName evidence="1">MIF4G domain-containing protein</fullName>
    </recommendedName>
</protein>
<feature type="domain" description="MIF4G" evidence="1">
    <location>
        <begin position="36"/>
        <end position="95"/>
    </location>
</feature>
<accession>A0A7J7JMP0</accession>